<comment type="caution">
    <text evidence="1">The sequence shown here is derived from an EMBL/GenBank/DDBJ whole genome shotgun (WGS) entry which is preliminary data.</text>
</comment>
<dbReference type="Proteomes" id="UP000749559">
    <property type="component" value="Unassembled WGS sequence"/>
</dbReference>
<organism evidence="1 2">
    <name type="scientific">Owenia fusiformis</name>
    <name type="common">Polychaete worm</name>
    <dbReference type="NCBI Taxonomy" id="6347"/>
    <lineage>
        <taxon>Eukaryota</taxon>
        <taxon>Metazoa</taxon>
        <taxon>Spiralia</taxon>
        <taxon>Lophotrochozoa</taxon>
        <taxon>Annelida</taxon>
        <taxon>Polychaeta</taxon>
        <taxon>Sedentaria</taxon>
        <taxon>Canalipalpata</taxon>
        <taxon>Sabellida</taxon>
        <taxon>Oweniida</taxon>
        <taxon>Oweniidae</taxon>
        <taxon>Owenia</taxon>
    </lineage>
</organism>
<dbReference type="InterPro" id="IPR029063">
    <property type="entry name" value="SAM-dependent_MTases_sf"/>
</dbReference>
<sequence>HGEDNRPITKALEIKEGSTIFSIASAGYNPSMLLLDNPAKVVTVDNNPTQIAWCMLYFSAIKNLSYEEFRGLVGFCKGAATTPDERGRIYDSLRGSLPSKALIYWDHHREDMTKSGMYLFATCIRQWDVERLVRIAHTQETLDEFVSMENIDEQRVFYDKQWDTWRWRQAFIEGHLNVSPNIFGPLMVLYQQLALRWLNRFKDICMSVPNMDNPQIEILLTGRISGKYSLPDFWKPENFIPIRERLDRFELIHADANEYFEHTTEKFDGFVLSNVGDAYNKEDHDKWVTRAIKRGKPGSRVTYLSGAGLDKGWPDAQRDNIHIEQELSNSLLQGVERSFYWDNMHIATLK</sequence>
<dbReference type="PANTHER" id="PTHR47473:SF1">
    <property type="entry name" value="METHYLTRANSFERASE DOMAIN-CONTAINING PROTEIN"/>
    <property type="match status" value="1"/>
</dbReference>
<feature type="non-terminal residue" evidence="1">
    <location>
        <position position="1"/>
    </location>
</feature>
<proteinExistence type="predicted"/>
<accession>A0A8S4NVK6</accession>
<name>A0A8S4NVK6_OWEFU</name>
<evidence type="ECO:0000313" key="2">
    <source>
        <dbReference type="Proteomes" id="UP000749559"/>
    </source>
</evidence>
<dbReference type="AlphaFoldDB" id="A0A8S4NVK6"/>
<reference evidence="1" key="1">
    <citation type="submission" date="2022-03" db="EMBL/GenBank/DDBJ databases">
        <authorList>
            <person name="Martin C."/>
        </authorList>
    </citation>
    <scope>NUCLEOTIDE SEQUENCE</scope>
</reference>
<dbReference type="Pfam" id="PF11899">
    <property type="entry name" value="DUF3419"/>
    <property type="match status" value="1"/>
</dbReference>
<dbReference type="EMBL" id="CAIIXF020000005">
    <property type="protein sequence ID" value="CAH1784129.1"/>
    <property type="molecule type" value="Genomic_DNA"/>
</dbReference>
<dbReference type="SUPFAM" id="SSF53335">
    <property type="entry name" value="S-adenosyl-L-methionine-dependent methyltransferases"/>
    <property type="match status" value="1"/>
</dbReference>
<dbReference type="InterPro" id="IPR021829">
    <property type="entry name" value="DUF3419"/>
</dbReference>
<keyword evidence="2" id="KW-1185">Reference proteome</keyword>
<evidence type="ECO:0000313" key="1">
    <source>
        <dbReference type="EMBL" id="CAH1784129.1"/>
    </source>
</evidence>
<protein>
    <submittedName>
        <fullName evidence="1">Uncharacterized protein</fullName>
    </submittedName>
</protein>
<dbReference type="OrthoDB" id="10253390at2759"/>
<gene>
    <name evidence="1" type="ORF">OFUS_LOCUS10377</name>
</gene>
<dbReference type="PANTHER" id="PTHR47473">
    <property type="entry name" value="BTA1P"/>
    <property type="match status" value="1"/>
</dbReference>
<dbReference type="CDD" id="cd02440">
    <property type="entry name" value="AdoMet_MTases"/>
    <property type="match status" value="1"/>
</dbReference>